<reference evidence="2" key="1">
    <citation type="submission" date="2018-06" db="EMBL/GenBank/DDBJ databases">
        <authorList>
            <person name="Zhirakovskaya E."/>
        </authorList>
    </citation>
    <scope>NUCLEOTIDE SEQUENCE</scope>
</reference>
<dbReference type="PANTHER" id="PTHR21248:SF22">
    <property type="entry name" value="PHOSPHOLIPASE D"/>
    <property type="match status" value="1"/>
</dbReference>
<sequence>MGVENYKWNWRSPLRYNRRNHRKLLVLRKNDVPITRWASQAIYLELLKNGVKIFEYLPRILHAKTIVVDADYATVGTANLDYRSYFVNYELNLFTRDSLICKKLHKQFFVDLKNSEEITLIQWSKRV</sequence>
<dbReference type="EC" id="2.7.8.-" evidence="2"/>
<feature type="domain" description="PLD phosphodiesterase" evidence="1">
    <location>
        <begin position="57"/>
        <end position="84"/>
    </location>
</feature>
<proteinExistence type="predicted"/>
<dbReference type="GO" id="GO:0030572">
    <property type="term" value="F:phosphatidyltransferase activity"/>
    <property type="evidence" value="ECO:0007669"/>
    <property type="project" value="UniProtKB-ARBA"/>
</dbReference>
<dbReference type="GO" id="GO:0032049">
    <property type="term" value="P:cardiolipin biosynthetic process"/>
    <property type="evidence" value="ECO:0007669"/>
    <property type="project" value="UniProtKB-ARBA"/>
</dbReference>
<dbReference type="InterPro" id="IPR025202">
    <property type="entry name" value="PLD-like_dom"/>
</dbReference>
<dbReference type="SUPFAM" id="SSF56024">
    <property type="entry name" value="Phospholipase D/nuclease"/>
    <property type="match status" value="1"/>
</dbReference>
<name>A0A3B0XLM8_9ZZZZ</name>
<dbReference type="SMART" id="SM00155">
    <property type="entry name" value="PLDc"/>
    <property type="match status" value="1"/>
</dbReference>
<dbReference type="Pfam" id="PF13091">
    <property type="entry name" value="PLDc_2"/>
    <property type="match status" value="1"/>
</dbReference>
<dbReference type="AlphaFoldDB" id="A0A3B0XLM8"/>
<evidence type="ECO:0000313" key="2">
    <source>
        <dbReference type="EMBL" id="VAW57236.1"/>
    </source>
</evidence>
<dbReference type="Gene3D" id="3.30.870.10">
    <property type="entry name" value="Endonuclease Chain A"/>
    <property type="match status" value="1"/>
</dbReference>
<dbReference type="InterPro" id="IPR001736">
    <property type="entry name" value="PLipase_D/transphosphatidylase"/>
</dbReference>
<gene>
    <name evidence="2" type="ORF">MNBD_GAMMA07-667</name>
</gene>
<dbReference type="EMBL" id="UOFF01000361">
    <property type="protein sequence ID" value="VAW57236.1"/>
    <property type="molecule type" value="Genomic_DNA"/>
</dbReference>
<accession>A0A3B0XLM8</accession>
<dbReference type="PROSITE" id="PS50035">
    <property type="entry name" value="PLD"/>
    <property type="match status" value="1"/>
</dbReference>
<protein>
    <submittedName>
        <fullName evidence="2">Cardiolipin synthetase</fullName>
        <ecNumber evidence="2">2.7.8.-</ecNumber>
    </submittedName>
</protein>
<keyword evidence="2" id="KW-0808">Transferase</keyword>
<evidence type="ECO:0000259" key="1">
    <source>
        <dbReference type="PROSITE" id="PS50035"/>
    </source>
</evidence>
<dbReference type="PANTHER" id="PTHR21248">
    <property type="entry name" value="CARDIOLIPIN SYNTHASE"/>
    <property type="match status" value="1"/>
</dbReference>
<organism evidence="2">
    <name type="scientific">hydrothermal vent metagenome</name>
    <dbReference type="NCBI Taxonomy" id="652676"/>
    <lineage>
        <taxon>unclassified sequences</taxon>
        <taxon>metagenomes</taxon>
        <taxon>ecological metagenomes</taxon>
    </lineage>
</organism>